<evidence type="ECO:0000256" key="4">
    <source>
        <dbReference type="RuleBase" id="RU003357"/>
    </source>
</evidence>
<evidence type="ECO:0000256" key="5">
    <source>
        <dbReference type="SAM" id="SignalP"/>
    </source>
</evidence>
<dbReference type="InterPro" id="IPR010104">
    <property type="entry name" value="TonB_rcpt_bac"/>
</dbReference>
<evidence type="ECO:0000256" key="2">
    <source>
        <dbReference type="ARBA" id="ARBA00023136"/>
    </source>
</evidence>
<dbReference type="NCBIfam" id="TIGR01782">
    <property type="entry name" value="TonB-Xanth-Caul"/>
    <property type="match status" value="1"/>
</dbReference>
<keyword evidence="2 4" id="KW-0472">Membrane</keyword>
<dbReference type="OrthoDB" id="5476657at2"/>
<dbReference type="AlphaFoldDB" id="A0A246JVR9"/>
<dbReference type="InterPro" id="IPR000531">
    <property type="entry name" value="Beta-barrel_TonB"/>
</dbReference>
<keyword evidence="9" id="KW-1185">Reference proteome</keyword>
<gene>
    <name evidence="8" type="ORF">CDQ92_08880</name>
</gene>
<accession>A0A246JVR9</accession>
<dbReference type="InterPro" id="IPR036942">
    <property type="entry name" value="Beta-barrel_TonB_sf"/>
</dbReference>
<name>A0A246JVR9_9SPHN</name>
<reference evidence="8 9" key="1">
    <citation type="journal article" date="2010" name="Int. J. Syst. Evol. Microbiol.">
        <title>Sphingopyxis bauzanensis sp. nov., a psychrophilic bacterium isolated from soil.</title>
        <authorList>
            <person name="Zhang D.C."/>
            <person name="Liu H.C."/>
            <person name="Xin Y.H."/>
            <person name="Zhou Y.G."/>
            <person name="Schinner F."/>
            <person name="Margesin R."/>
        </authorList>
    </citation>
    <scope>NUCLEOTIDE SEQUENCE [LARGE SCALE GENOMIC DNA]</scope>
    <source>
        <strain evidence="8 9">DSM 22271</strain>
    </source>
</reference>
<proteinExistence type="inferred from homology"/>
<feature type="chain" id="PRO_5013258690" evidence="5">
    <location>
        <begin position="28"/>
        <end position="994"/>
    </location>
</feature>
<dbReference type="RefSeq" id="WP_088441028.1">
    <property type="nucleotide sequence ID" value="NZ_NISK01000002.1"/>
</dbReference>
<evidence type="ECO:0000256" key="3">
    <source>
        <dbReference type="ARBA" id="ARBA00023237"/>
    </source>
</evidence>
<comment type="similarity">
    <text evidence="4">Belongs to the TonB-dependent receptor family.</text>
</comment>
<comment type="subcellular location">
    <subcellularLocation>
        <location evidence="1 4">Cell outer membrane</location>
    </subcellularLocation>
</comment>
<dbReference type="Gene3D" id="2.170.130.10">
    <property type="entry name" value="TonB-dependent receptor, plug domain"/>
    <property type="match status" value="1"/>
</dbReference>
<evidence type="ECO:0000313" key="9">
    <source>
        <dbReference type="Proteomes" id="UP000197361"/>
    </source>
</evidence>
<dbReference type="SUPFAM" id="SSF56935">
    <property type="entry name" value="Porins"/>
    <property type="match status" value="1"/>
</dbReference>
<sequence length="994" mass="107402">MRASQKQWLAKFLVGTSALSLMGIAQAAVAQETAAEGEANGDEIVVTGIRASLEASAMIKREAQGVVDAISAEDIGKFPDTNLAESLQRITGVSIDRSNGEGSLVTVRGFGPEFNLVTLNGRQMPTALIGDGGSAPSSRSFDFANLASEGIAAVEVYKSGRATIESGGIGSTINIRTPRPLDNPGMRGSLSVKGVYDTSRNEGNPITPEVSGIFSSTFADDTIGIVLVGSYQKRRSSTNSANAGWRDGYLGSENNWGSLAQPGTPRAANITNRPDPTDVYQVPQNASYDLNDIDRERINGQAVLQFRPSDAFTATIDYVYSRNTVETRNSNVGVWFNHEDTSSAWTDGPVAGPLFYTERFAAPTGTPGPNALYGGKDLSYSGALTENRAENKSLGVNLEWQGPGGVTFELDGHHSTAAVNPVNRFGSSMSLGNAVFGVQNQSINFENDLPIISYGMFPGIDPLNASLITPTGNAFRNAIFRNRINQVQLRGQYDHDGGFLDSIDFGVSYVDSKVRSAFGTIQNDDTWGGAGPASSIPDDIFSLVTLPDKFPGLARDGMIQSFYTFDFERMADLVEQNFQTCSNPATGSAQPGTCLANFNTDRRISEKTLAPYLQVATVFDLFQNPAHFVAGLRYETTDIASAALVPVPVTTRWVGDNELNVVFSGDSDFTRFKGSYDNWLPAFDFDISPMENVKLRASYSHTITRPDYASMQGGRTIDTLFRVGGGTGAQGNPGLIPYKSKNIDLSAEWYYDRDSYISVGYFNKDVSNFISSTRIDSSAFGLTTPIGGTRWNAALAALGANATVGQIRQYIITNFPSTVTGNIINAAPGDPLVNFEITTPINSDQKASIDGWEFALQHSFWDTGFGVILNYTKVDGDATYDNTQPSSVPQFALTGLSDSANAVAYYDKNGLQARVAWNWRDEFLAGTGPNPFYTEEYWQIDASASYEFIPGLTAFVEAINLTGEGRRGHLRYKNNVTFVQPGFARYAAGVRFSF</sequence>
<keyword evidence="5" id="KW-0732">Signal</keyword>
<dbReference type="PANTHER" id="PTHR40980">
    <property type="entry name" value="PLUG DOMAIN-CONTAINING PROTEIN"/>
    <property type="match status" value="1"/>
</dbReference>
<dbReference type="InterPro" id="IPR012910">
    <property type="entry name" value="Plug_dom"/>
</dbReference>
<feature type="domain" description="TonB-dependent receptor plug" evidence="7">
    <location>
        <begin position="60"/>
        <end position="168"/>
    </location>
</feature>
<dbReference type="PANTHER" id="PTHR40980:SF3">
    <property type="entry name" value="TONB-DEPENDENT RECEPTOR-LIKE BETA-BARREL DOMAIN-CONTAINING PROTEIN"/>
    <property type="match status" value="1"/>
</dbReference>
<keyword evidence="4" id="KW-0798">TonB box</keyword>
<keyword evidence="8" id="KW-0675">Receptor</keyword>
<feature type="signal peptide" evidence="5">
    <location>
        <begin position="1"/>
        <end position="27"/>
    </location>
</feature>
<dbReference type="Pfam" id="PF07715">
    <property type="entry name" value="Plug"/>
    <property type="match status" value="1"/>
</dbReference>
<organism evidence="8 9">
    <name type="scientific">Sphingopyxis bauzanensis</name>
    <dbReference type="NCBI Taxonomy" id="651663"/>
    <lineage>
        <taxon>Bacteria</taxon>
        <taxon>Pseudomonadati</taxon>
        <taxon>Pseudomonadota</taxon>
        <taxon>Alphaproteobacteria</taxon>
        <taxon>Sphingomonadales</taxon>
        <taxon>Sphingomonadaceae</taxon>
        <taxon>Sphingopyxis</taxon>
    </lineage>
</organism>
<dbReference type="Gene3D" id="2.40.170.20">
    <property type="entry name" value="TonB-dependent receptor, beta-barrel domain"/>
    <property type="match status" value="1"/>
</dbReference>
<dbReference type="EMBL" id="NISK01000002">
    <property type="protein sequence ID" value="OWQ97171.1"/>
    <property type="molecule type" value="Genomic_DNA"/>
</dbReference>
<dbReference type="GO" id="GO:0009279">
    <property type="term" value="C:cell outer membrane"/>
    <property type="evidence" value="ECO:0007669"/>
    <property type="project" value="UniProtKB-SubCell"/>
</dbReference>
<feature type="domain" description="TonB-dependent receptor-like beta-barrel" evidence="6">
    <location>
        <begin position="436"/>
        <end position="961"/>
    </location>
</feature>
<dbReference type="InterPro" id="IPR037066">
    <property type="entry name" value="Plug_dom_sf"/>
</dbReference>
<dbReference type="Proteomes" id="UP000197361">
    <property type="component" value="Unassembled WGS sequence"/>
</dbReference>
<evidence type="ECO:0000313" key="8">
    <source>
        <dbReference type="EMBL" id="OWQ97171.1"/>
    </source>
</evidence>
<keyword evidence="3" id="KW-0998">Cell outer membrane</keyword>
<evidence type="ECO:0000259" key="7">
    <source>
        <dbReference type="Pfam" id="PF07715"/>
    </source>
</evidence>
<evidence type="ECO:0000256" key="1">
    <source>
        <dbReference type="ARBA" id="ARBA00004442"/>
    </source>
</evidence>
<evidence type="ECO:0000259" key="6">
    <source>
        <dbReference type="Pfam" id="PF00593"/>
    </source>
</evidence>
<comment type="caution">
    <text evidence="8">The sequence shown here is derived from an EMBL/GenBank/DDBJ whole genome shotgun (WGS) entry which is preliminary data.</text>
</comment>
<dbReference type="Pfam" id="PF00593">
    <property type="entry name" value="TonB_dep_Rec_b-barrel"/>
    <property type="match status" value="1"/>
</dbReference>
<protein>
    <submittedName>
        <fullName evidence="8">TonB-dependent receptor</fullName>
    </submittedName>
</protein>